<proteinExistence type="predicted"/>
<keyword evidence="3" id="KW-1185">Reference proteome</keyword>
<protein>
    <submittedName>
        <fullName evidence="2">Uncharacterized protein</fullName>
    </submittedName>
</protein>
<evidence type="ECO:0000256" key="1">
    <source>
        <dbReference type="SAM" id="MobiDB-lite"/>
    </source>
</evidence>
<evidence type="ECO:0000313" key="2">
    <source>
        <dbReference type="EMBL" id="MBB5274399.1"/>
    </source>
</evidence>
<dbReference type="AlphaFoldDB" id="A0A7W8HLN5"/>
<organism evidence="2 3">
    <name type="scientific">Rhizobium rosettiformans</name>
    <dbReference type="NCBI Taxonomy" id="1368430"/>
    <lineage>
        <taxon>Bacteria</taxon>
        <taxon>Pseudomonadati</taxon>
        <taxon>Pseudomonadota</taxon>
        <taxon>Alphaproteobacteria</taxon>
        <taxon>Hyphomicrobiales</taxon>
        <taxon>Rhizobiaceae</taxon>
        <taxon>Rhizobium/Agrobacterium group</taxon>
        <taxon>Rhizobium</taxon>
    </lineage>
</organism>
<comment type="caution">
    <text evidence="2">The sequence shown here is derived from an EMBL/GenBank/DDBJ whole genome shotgun (WGS) entry which is preliminary data.</text>
</comment>
<feature type="region of interest" description="Disordered" evidence="1">
    <location>
        <begin position="78"/>
        <end position="106"/>
    </location>
</feature>
<name>A0A7W8HLN5_9HYPH</name>
<feature type="compositionally biased region" description="Basic and acidic residues" evidence="1">
    <location>
        <begin position="93"/>
        <end position="106"/>
    </location>
</feature>
<reference evidence="2 3" key="1">
    <citation type="submission" date="2020-08" db="EMBL/GenBank/DDBJ databases">
        <title>Genomic Encyclopedia of Type Strains, Phase IV (KMG-IV): sequencing the most valuable type-strain genomes for metagenomic binning, comparative biology and taxonomic classification.</title>
        <authorList>
            <person name="Goeker M."/>
        </authorList>
    </citation>
    <scope>NUCLEOTIDE SEQUENCE [LARGE SCALE GENOMIC DNA]</scope>
    <source>
        <strain evidence="2 3">DSM 26376</strain>
    </source>
</reference>
<gene>
    <name evidence="2" type="ORF">HNR26_000437</name>
</gene>
<dbReference type="Proteomes" id="UP000550895">
    <property type="component" value="Unassembled WGS sequence"/>
</dbReference>
<dbReference type="EMBL" id="JACHGA010000001">
    <property type="protein sequence ID" value="MBB5274399.1"/>
    <property type="molecule type" value="Genomic_DNA"/>
</dbReference>
<evidence type="ECO:0000313" key="3">
    <source>
        <dbReference type="Proteomes" id="UP000550895"/>
    </source>
</evidence>
<sequence>MPVTAIDEPGQAGHTGQAGTIALFQIGNFIGADRQEDRLAHGCRPIDQILQPAALVVFRARQDAGLGRIEPAAQLRHGQRLGLRHGPAPGQARRREQPAKADHDLASRRHGLSVPCGIVMSGTLEEAGRGGNNRLKTMLTARLNDFAFGLSISCQGFEPDQGKSCRSSYGEARKT</sequence>
<accession>A0A7W8HLN5</accession>